<dbReference type="Proteomes" id="UP001189429">
    <property type="component" value="Unassembled WGS sequence"/>
</dbReference>
<evidence type="ECO:0000313" key="2">
    <source>
        <dbReference type="EMBL" id="CAK0811893.1"/>
    </source>
</evidence>
<comment type="caution">
    <text evidence="2">The sequence shown here is derived from an EMBL/GenBank/DDBJ whole genome shotgun (WGS) entry which is preliminary data.</text>
</comment>
<accession>A0ABN9QZP6</accession>
<gene>
    <name evidence="2" type="ORF">PCOR1329_LOCUS16354</name>
</gene>
<reference evidence="2" key="1">
    <citation type="submission" date="2023-10" db="EMBL/GenBank/DDBJ databases">
        <authorList>
            <person name="Chen Y."/>
            <person name="Shah S."/>
            <person name="Dougan E. K."/>
            <person name="Thang M."/>
            <person name="Chan C."/>
        </authorList>
    </citation>
    <scope>NUCLEOTIDE SEQUENCE [LARGE SCALE GENOMIC DNA]</scope>
</reference>
<feature type="compositionally biased region" description="Low complexity" evidence="1">
    <location>
        <begin position="84"/>
        <end position="117"/>
    </location>
</feature>
<keyword evidence="3" id="KW-1185">Reference proteome</keyword>
<proteinExistence type="predicted"/>
<sequence>MGGVRPDGNAAIWLTGLAAIRLEHRIYVLVGRVFGWMIDFNRLVGSSWLSLWDDSRWTDSMHAPTRSPTPAPTSSPTPAPTSSPTPAQTSPPISAPTSSRTPGPTSSPTPALTSSPSQMAGEALEANGFQQYGNKGNMIEDSIRATTSRRALHDRCQLHGVEEHCDDPHCDVRGF</sequence>
<protein>
    <submittedName>
        <fullName evidence="2">Uncharacterized protein</fullName>
    </submittedName>
</protein>
<evidence type="ECO:0000256" key="1">
    <source>
        <dbReference type="SAM" id="MobiDB-lite"/>
    </source>
</evidence>
<name>A0ABN9QZP6_9DINO</name>
<feature type="region of interest" description="Disordered" evidence="1">
    <location>
        <begin position="62"/>
        <end position="120"/>
    </location>
</feature>
<organism evidence="2 3">
    <name type="scientific">Prorocentrum cordatum</name>
    <dbReference type="NCBI Taxonomy" id="2364126"/>
    <lineage>
        <taxon>Eukaryota</taxon>
        <taxon>Sar</taxon>
        <taxon>Alveolata</taxon>
        <taxon>Dinophyceae</taxon>
        <taxon>Prorocentrales</taxon>
        <taxon>Prorocentraceae</taxon>
        <taxon>Prorocentrum</taxon>
    </lineage>
</organism>
<feature type="compositionally biased region" description="Pro residues" evidence="1">
    <location>
        <begin position="67"/>
        <end position="83"/>
    </location>
</feature>
<evidence type="ECO:0000313" key="3">
    <source>
        <dbReference type="Proteomes" id="UP001189429"/>
    </source>
</evidence>
<dbReference type="EMBL" id="CAUYUJ010005003">
    <property type="protein sequence ID" value="CAK0811893.1"/>
    <property type="molecule type" value="Genomic_DNA"/>
</dbReference>